<dbReference type="Proteomes" id="UP000287651">
    <property type="component" value="Unassembled WGS sequence"/>
</dbReference>
<comment type="caution">
    <text evidence="2">The sequence shown here is derived from an EMBL/GenBank/DDBJ whole genome shotgun (WGS) entry which is preliminary data.</text>
</comment>
<feature type="region of interest" description="Disordered" evidence="1">
    <location>
        <begin position="134"/>
        <end position="175"/>
    </location>
</feature>
<sequence>MARSPQSPLSSRLLNDQVGMASSPSFTTSGLTPYSSSSVHSPRVGGCRPSGHVGGRSEPSSLLTRSDVKAIRAMKMMKLCHDFDSTLSIESLVLIRKHFSILNEYALHAPLPGQRSYHEYPGGFISELEEPLPITKHDEGGFKPHSSKGKEQARTAGETQTPRPRRPKSVKELCQTSAREDDAGFYALHMIDLPVGDPGAPLEVQ</sequence>
<evidence type="ECO:0000256" key="1">
    <source>
        <dbReference type="SAM" id="MobiDB-lite"/>
    </source>
</evidence>
<organism evidence="2 3">
    <name type="scientific">Ensete ventricosum</name>
    <name type="common">Abyssinian banana</name>
    <name type="synonym">Musa ensete</name>
    <dbReference type="NCBI Taxonomy" id="4639"/>
    <lineage>
        <taxon>Eukaryota</taxon>
        <taxon>Viridiplantae</taxon>
        <taxon>Streptophyta</taxon>
        <taxon>Embryophyta</taxon>
        <taxon>Tracheophyta</taxon>
        <taxon>Spermatophyta</taxon>
        <taxon>Magnoliopsida</taxon>
        <taxon>Liliopsida</taxon>
        <taxon>Zingiberales</taxon>
        <taxon>Musaceae</taxon>
        <taxon>Ensete</taxon>
    </lineage>
</organism>
<gene>
    <name evidence="2" type="ORF">B296_00029235</name>
</gene>
<name>A0A427AFR0_ENSVE</name>
<dbReference type="AlphaFoldDB" id="A0A427AFR0"/>
<dbReference type="EMBL" id="AMZH03002591">
    <property type="protein sequence ID" value="RRT75079.1"/>
    <property type="molecule type" value="Genomic_DNA"/>
</dbReference>
<feature type="compositionally biased region" description="Low complexity" evidence="1">
    <location>
        <begin position="1"/>
        <end position="14"/>
    </location>
</feature>
<evidence type="ECO:0000313" key="3">
    <source>
        <dbReference type="Proteomes" id="UP000287651"/>
    </source>
</evidence>
<feature type="region of interest" description="Disordered" evidence="1">
    <location>
        <begin position="1"/>
        <end position="61"/>
    </location>
</feature>
<evidence type="ECO:0000313" key="2">
    <source>
        <dbReference type="EMBL" id="RRT75079.1"/>
    </source>
</evidence>
<feature type="compositionally biased region" description="Basic and acidic residues" evidence="1">
    <location>
        <begin position="135"/>
        <end position="153"/>
    </location>
</feature>
<protein>
    <submittedName>
        <fullName evidence="2">Uncharacterized protein</fullName>
    </submittedName>
</protein>
<feature type="compositionally biased region" description="Polar residues" evidence="1">
    <location>
        <begin position="20"/>
        <end position="40"/>
    </location>
</feature>
<reference evidence="2 3" key="1">
    <citation type="journal article" date="2014" name="Agronomy (Basel)">
        <title>A Draft Genome Sequence for Ensete ventricosum, the Drought-Tolerant Tree Against Hunger.</title>
        <authorList>
            <person name="Harrison J."/>
            <person name="Moore K.A."/>
            <person name="Paszkiewicz K."/>
            <person name="Jones T."/>
            <person name="Grant M."/>
            <person name="Ambacheew D."/>
            <person name="Muzemil S."/>
            <person name="Studholme D.J."/>
        </authorList>
    </citation>
    <scope>NUCLEOTIDE SEQUENCE [LARGE SCALE GENOMIC DNA]</scope>
</reference>
<proteinExistence type="predicted"/>
<accession>A0A427AFR0</accession>